<dbReference type="Pfam" id="PF25967">
    <property type="entry name" value="RND-MFP_C"/>
    <property type="match status" value="1"/>
</dbReference>
<organism evidence="2 3">
    <name type="scientific">Roseomonas gilardii</name>
    <dbReference type="NCBI Taxonomy" id="257708"/>
    <lineage>
        <taxon>Bacteria</taxon>
        <taxon>Pseudomonadati</taxon>
        <taxon>Pseudomonadota</taxon>
        <taxon>Alphaproteobacteria</taxon>
        <taxon>Acetobacterales</taxon>
        <taxon>Roseomonadaceae</taxon>
        <taxon>Roseomonas</taxon>
    </lineage>
</organism>
<proteinExistence type="predicted"/>
<name>A0A1L7AN35_9PROT</name>
<keyword evidence="2" id="KW-0614">Plasmid</keyword>
<evidence type="ECO:0000259" key="1">
    <source>
        <dbReference type="Pfam" id="PF25967"/>
    </source>
</evidence>
<dbReference type="Proteomes" id="UP000185494">
    <property type="component" value="Chromosome 1"/>
</dbReference>
<gene>
    <name evidence="2" type="ORF">RGI145_22830</name>
</gene>
<dbReference type="Gene3D" id="2.40.420.20">
    <property type="match status" value="1"/>
</dbReference>
<sequence length="96" mass="10195">MATTLVAYEQGTVRQQVIEAKQAIGNQWLVSAGFSAGDRVVVQGTQRAMTCSPRYAGGITLQESEQGSGPTIAAVQARGGSVAKFEADREQGRRRP</sequence>
<protein>
    <recommendedName>
        <fullName evidence="1">Multidrug resistance protein MdtA-like C-terminal permuted SH3 domain-containing protein</fullName>
    </recommendedName>
</protein>
<evidence type="ECO:0000313" key="3">
    <source>
        <dbReference type="Proteomes" id="UP000185494"/>
    </source>
</evidence>
<reference evidence="2 3" key="1">
    <citation type="submission" date="2016-05" db="EMBL/GenBank/DDBJ databases">
        <title>Complete Genome and Methylome Analysis of Psychrotrophic Bacterial Isolates from Antarctic Lake Untersee.</title>
        <authorList>
            <person name="Fomenkov A."/>
            <person name="Akimov V.N."/>
            <person name="Vasilyeva L.V."/>
            <person name="Andersen D."/>
            <person name="Vincze T."/>
            <person name="Roberts R.J."/>
        </authorList>
    </citation>
    <scope>NUCLEOTIDE SEQUENCE [LARGE SCALE GENOMIC DNA]</scope>
    <source>
        <strain evidence="2 3">U14-5</strain>
        <plasmid evidence="3">Plasmid 1</plasmid>
    </source>
</reference>
<dbReference type="KEGG" id="rgi:RGI145_22830"/>
<dbReference type="EMBL" id="CP015585">
    <property type="protein sequence ID" value="APT60183.1"/>
    <property type="molecule type" value="Genomic_DNA"/>
</dbReference>
<geneLocation type="plasmid" evidence="2 3">
    <name>1</name>
</geneLocation>
<feature type="domain" description="Multidrug resistance protein MdtA-like C-terminal permuted SH3" evidence="1">
    <location>
        <begin position="2"/>
        <end position="47"/>
    </location>
</feature>
<evidence type="ECO:0000313" key="2">
    <source>
        <dbReference type="EMBL" id="APT60183.1"/>
    </source>
</evidence>
<dbReference type="AlphaFoldDB" id="A0A1L7AN35"/>
<accession>A0A1L7AN35</accession>
<dbReference type="InterPro" id="IPR058627">
    <property type="entry name" value="MdtA-like_C"/>
</dbReference>